<feature type="domain" description="Peptidase S26" evidence="7">
    <location>
        <begin position="94"/>
        <end position="315"/>
    </location>
</feature>
<feature type="transmembrane region" description="Helical" evidence="6">
    <location>
        <begin position="95"/>
        <end position="113"/>
    </location>
</feature>
<keyword evidence="6" id="KW-0645">Protease</keyword>
<evidence type="ECO:0000256" key="4">
    <source>
        <dbReference type="ARBA" id="ARBA00019232"/>
    </source>
</evidence>
<name>A0ABW8Q3E8_9NEIS</name>
<dbReference type="InterPro" id="IPR019533">
    <property type="entry name" value="Peptidase_S26"/>
</dbReference>
<dbReference type="InterPro" id="IPR019758">
    <property type="entry name" value="Pept_S26A_signal_pept_1_CS"/>
</dbReference>
<feature type="transmembrane region" description="Helical" evidence="6">
    <location>
        <begin position="6"/>
        <end position="24"/>
    </location>
</feature>
<reference evidence="8 9" key="1">
    <citation type="submission" date="2024-11" db="EMBL/GenBank/DDBJ databases">
        <authorList>
            <person name="Mikucki A.G."/>
            <person name="Kahler C.M."/>
        </authorList>
    </citation>
    <scope>NUCLEOTIDE SEQUENCE [LARGE SCALE GENOMIC DNA]</scope>
    <source>
        <strain evidence="8 9">EXNM717</strain>
    </source>
</reference>
<comment type="catalytic activity">
    <reaction evidence="1 6">
        <text>Cleavage of hydrophobic, N-terminal signal or leader sequences from secreted and periplasmic proteins.</text>
        <dbReference type="EC" id="3.4.21.89"/>
    </reaction>
</comment>
<keyword evidence="9" id="KW-1185">Reference proteome</keyword>
<evidence type="ECO:0000313" key="8">
    <source>
        <dbReference type="EMBL" id="MFK7642054.1"/>
    </source>
</evidence>
<dbReference type="PANTHER" id="PTHR43390">
    <property type="entry name" value="SIGNAL PEPTIDASE I"/>
    <property type="match status" value="1"/>
</dbReference>
<keyword evidence="6" id="KW-1133">Transmembrane helix</keyword>
<comment type="caution">
    <text evidence="6">Lacks conserved residue(s) required for the propagation of feature annotation.</text>
</comment>
<comment type="similarity">
    <text evidence="2 6">Belongs to the peptidase S26 family.</text>
</comment>
<sequence>MSTNLLYAAIAAIAVGFVMFLFSSKERGENGEWSSALQWGYLLIMVGIFGVLSFNMSFTAVLLVFVAFTGIIWIIHKFRLSRDPSHKDRGHFTDYMSGFFPIILFVFVLRTFVAEPFQIPSSSMRPGLVVGDFILVNKFAYGIRKPIINDVLVETGKIQRGDVVVFNYPEDTSVNYIKRAVGLPGDVVEYKNKVLSVNGQVMADKADGKETYTENTRQYGVMDIEANAYRENIGDHSFRVLKMAGQPSFIPQAVRASFPFRDNCEYAEDGSSFKCIVPKGYYFMMGDNRDNSEDSRYWGFVDDQLIVGKAFFIWMNFRDKSRIGKSIQ</sequence>
<dbReference type="PROSITE" id="PS00760">
    <property type="entry name" value="SPASE_I_2"/>
    <property type="match status" value="1"/>
</dbReference>
<dbReference type="RefSeq" id="WP_009173103.1">
    <property type="nucleotide sequence ID" value="NZ_JBJGEB010000005.1"/>
</dbReference>
<evidence type="ECO:0000259" key="7">
    <source>
        <dbReference type="Pfam" id="PF10502"/>
    </source>
</evidence>
<dbReference type="InterPro" id="IPR019757">
    <property type="entry name" value="Pept_S26A_signal_pept_1_Lys-AS"/>
</dbReference>
<dbReference type="Pfam" id="PF10502">
    <property type="entry name" value="Peptidase_S26"/>
    <property type="match status" value="1"/>
</dbReference>
<dbReference type="EC" id="3.4.21.89" evidence="3 6"/>
<keyword evidence="6" id="KW-0472">Membrane</keyword>
<evidence type="ECO:0000256" key="3">
    <source>
        <dbReference type="ARBA" id="ARBA00013208"/>
    </source>
</evidence>
<evidence type="ECO:0000256" key="1">
    <source>
        <dbReference type="ARBA" id="ARBA00000677"/>
    </source>
</evidence>
<dbReference type="PRINTS" id="PR00727">
    <property type="entry name" value="LEADERPTASE"/>
</dbReference>
<evidence type="ECO:0000313" key="9">
    <source>
        <dbReference type="Proteomes" id="UP001621964"/>
    </source>
</evidence>
<keyword evidence="5 6" id="KW-0378">Hydrolase</keyword>
<dbReference type="GO" id="GO:0009003">
    <property type="term" value="F:signal peptidase activity"/>
    <property type="evidence" value="ECO:0007669"/>
    <property type="project" value="UniProtKB-EC"/>
</dbReference>
<dbReference type="PROSITE" id="PS00761">
    <property type="entry name" value="SPASE_I_3"/>
    <property type="match status" value="1"/>
</dbReference>
<dbReference type="Gene3D" id="2.10.109.10">
    <property type="entry name" value="Umud Fragment, subunit A"/>
    <property type="match status" value="1"/>
</dbReference>
<dbReference type="Proteomes" id="UP001621964">
    <property type="component" value="Unassembled WGS sequence"/>
</dbReference>
<dbReference type="EMBL" id="JBJGEB010000005">
    <property type="protein sequence ID" value="MFK7642054.1"/>
    <property type="molecule type" value="Genomic_DNA"/>
</dbReference>
<evidence type="ECO:0000256" key="5">
    <source>
        <dbReference type="ARBA" id="ARBA00022801"/>
    </source>
</evidence>
<accession>A0ABW8Q3E8</accession>
<keyword evidence="6" id="KW-0812">Transmembrane</keyword>
<dbReference type="PANTHER" id="PTHR43390:SF1">
    <property type="entry name" value="CHLOROPLAST PROCESSING PEPTIDASE"/>
    <property type="match status" value="1"/>
</dbReference>
<proteinExistence type="inferred from homology"/>
<dbReference type="CDD" id="cd06530">
    <property type="entry name" value="S26_SPase_I"/>
    <property type="match status" value="1"/>
</dbReference>
<dbReference type="InterPro" id="IPR000223">
    <property type="entry name" value="Pept_S26A_signal_pept_1"/>
</dbReference>
<comment type="subcellular location">
    <subcellularLocation>
        <location evidence="6">Membrane</location>
        <topology evidence="6">Single-pass type II membrane protein</topology>
    </subcellularLocation>
</comment>
<dbReference type="SUPFAM" id="SSF51306">
    <property type="entry name" value="LexA/Signal peptidase"/>
    <property type="match status" value="1"/>
</dbReference>
<protein>
    <recommendedName>
        <fullName evidence="4 6">Signal peptidase I</fullName>
        <ecNumber evidence="3 6">3.4.21.89</ecNumber>
    </recommendedName>
</protein>
<feature type="transmembrane region" description="Helical" evidence="6">
    <location>
        <begin position="58"/>
        <end position="75"/>
    </location>
</feature>
<comment type="caution">
    <text evidence="8">The sequence shown here is derived from an EMBL/GenBank/DDBJ whole genome shotgun (WGS) entry which is preliminary data.</text>
</comment>
<organism evidence="8 9">
    <name type="scientific">Neisseria oralis</name>
    <dbReference type="NCBI Taxonomy" id="1107316"/>
    <lineage>
        <taxon>Bacteria</taxon>
        <taxon>Pseudomonadati</taxon>
        <taxon>Pseudomonadota</taxon>
        <taxon>Betaproteobacteria</taxon>
        <taxon>Neisseriales</taxon>
        <taxon>Neisseriaceae</taxon>
        <taxon>Neisseria</taxon>
    </lineage>
</organism>
<evidence type="ECO:0000256" key="2">
    <source>
        <dbReference type="ARBA" id="ARBA00009370"/>
    </source>
</evidence>
<gene>
    <name evidence="8" type="primary">lepB</name>
    <name evidence="8" type="ORF">ACI43T_06040</name>
</gene>
<evidence type="ECO:0000256" key="6">
    <source>
        <dbReference type="RuleBase" id="RU362042"/>
    </source>
</evidence>
<dbReference type="NCBIfam" id="TIGR02227">
    <property type="entry name" value="sigpep_I_bact"/>
    <property type="match status" value="1"/>
</dbReference>
<dbReference type="InterPro" id="IPR036286">
    <property type="entry name" value="LexA/Signal_pep-like_sf"/>
</dbReference>